<feature type="region of interest" description="Disordered" evidence="1">
    <location>
        <begin position="61"/>
        <end position="97"/>
    </location>
</feature>
<proteinExistence type="predicted"/>
<protein>
    <submittedName>
        <fullName evidence="2">Uncharacterized protein</fullName>
    </submittedName>
</protein>
<evidence type="ECO:0000256" key="1">
    <source>
        <dbReference type="SAM" id="MobiDB-lite"/>
    </source>
</evidence>
<reference evidence="2" key="2">
    <citation type="submission" date="2019-02" db="EMBL/GenBank/DDBJ databases">
        <authorList>
            <person name="Chen S.-C."/>
            <person name="Chien H.-H."/>
            <person name="Lai M.-C."/>
        </authorList>
    </citation>
    <scope>NUCLEOTIDE SEQUENCE</scope>
    <source>
        <strain evidence="2">N2F9704</strain>
    </source>
</reference>
<dbReference type="KEGG" id="maqe:RJ40_11825"/>
<name>A0A8A3S920_9EURY</name>
<gene>
    <name evidence="2" type="ORF">RJ40_11825</name>
</gene>
<dbReference type="RefSeq" id="WP_265581071.1">
    <property type="nucleotide sequence ID" value="NZ_CP036172.1"/>
</dbReference>
<accession>A0A8A3S920</accession>
<dbReference type="AlphaFoldDB" id="A0A8A3S920"/>
<evidence type="ECO:0000313" key="2">
    <source>
        <dbReference type="EMBL" id="QSZ68134.1"/>
    </source>
</evidence>
<reference evidence="2" key="1">
    <citation type="journal article" date="2001" name="Int. J. Syst. Evol. Microbiol.">
        <title>Methanofollis aquaemaris sp. nov., a methanogen isolated from an aquaculture fish pond.</title>
        <authorList>
            <person name="Lai M.C."/>
            <person name="Chen S.C."/>
        </authorList>
    </citation>
    <scope>NUCLEOTIDE SEQUENCE</scope>
    <source>
        <strain evidence="2">N2F9704</strain>
    </source>
</reference>
<dbReference type="GeneID" id="76425067"/>
<keyword evidence="3" id="KW-1185">Reference proteome</keyword>
<dbReference type="Proteomes" id="UP001042704">
    <property type="component" value="Chromosome"/>
</dbReference>
<evidence type="ECO:0000313" key="3">
    <source>
        <dbReference type="Proteomes" id="UP001042704"/>
    </source>
</evidence>
<dbReference type="EMBL" id="CP036172">
    <property type="protein sequence ID" value="QSZ68134.1"/>
    <property type="molecule type" value="Genomic_DNA"/>
</dbReference>
<organism evidence="2 3">
    <name type="scientific">Methanofollis aquaemaris</name>
    <dbReference type="NCBI Taxonomy" id="126734"/>
    <lineage>
        <taxon>Archaea</taxon>
        <taxon>Methanobacteriati</taxon>
        <taxon>Methanobacteriota</taxon>
        <taxon>Stenosarchaea group</taxon>
        <taxon>Methanomicrobia</taxon>
        <taxon>Methanomicrobiales</taxon>
        <taxon>Methanomicrobiaceae</taxon>
        <taxon>Methanofollis</taxon>
    </lineage>
</organism>
<sequence length="97" mass="10706">MRSKSMPGFLRLAVTENCTRCAYGMETWNRPAVVKIFTAGFTAAWPTIAVRPVTGTFFPRESKARRSSAAIRKCPRPSPSGVPGRAAPDRSPLYPHR</sequence>